<reference evidence="3" key="1">
    <citation type="submission" date="2017-02" db="EMBL/GenBank/DDBJ databases">
        <authorList>
            <person name="Varghese N."/>
            <person name="Submissions S."/>
        </authorList>
    </citation>
    <scope>NUCLEOTIDE SEQUENCE [LARGE SCALE GENOMIC DNA]</scope>
    <source>
        <strain evidence="3">9H-4</strain>
    </source>
</reference>
<keyword evidence="3" id="KW-1185">Reference proteome</keyword>
<dbReference type="OrthoDB" id="4558321at2"/>
<dbReference type="Gene3D" id="1.10.1200.10">
    <property type="entry name" value="ACP-like"/>
    <property type="match status" value="1"/>
</dbReference>
<evidence type="ECO:0000259" key="1">
    <source>
        <dbReference type="PROSITE" id="PS50075"/>
    </source>
</evidence>
<dbReference type="PROSITE" id="PS50075">
    <property type="entry name" value="CARRIER"/>
    <property type="match status" value="1"/>
</dbReference>
<dbReference type="Proteomes" id="UP000191040">
    <property type="component" value="Chromosome I"/>
</dbReference>
<gene>
    <name evidence="2" type="ORF">SAMN06295964_0781</name>
</gene>
<evidence type="ECO:0000313" key="2">
    <source>
        <dbReference type="EMBL" id="SKB04974.1"/>
    </source>
</evidence>
<dbReference type="EMBL" id="LT796768">
    <property type="protein sequence ID" value="SKB04974.1"/>
    <property type="molecule type" value="Genomic_DNA"/>
</dbReference>
<name>A0A1T4YT16_9ACTN</name>
<dbReference type="STRING" id="1736691.SAMN06295964_0781"/>
<accession>A0A1T4YT16</accession>
<protein>
    <recommendedName>
        <fullName evidence="1">Carrier domain-containing protein</fullName>
    </recommendedName>
</protein>
<feature type="domain" description="Carrier" evidence="1">
    <location>
        <begin position="2"/>
        <end position="82"/>
    </location>
</feature>
<dbReference type="AlphaFoldDB" id="A0A1T4YT16"/>
<proteinExistence type="predicted"/>
<evidence type="ECO:0000313" key="3">
    <source>
        <dbReference type="Proteomes" id="UP000191040"/>
    </source>
</evidence>
<dbReference type="RefSeq" id="WP_078698933.1">
    <property type="nucleotide sequence ID" value="NZ_LT796768.1"/>
</dbReference>
<organism evidence="2 3">
    <name type="scientific">Aeromicrobium choanae</name>
    <dbReference type="NCBI Taxonomy" id="1736691"/>
    <lineage>
        <taxon>Bacteria</taxon>
        <taxon>Bacillati</taxon>
        <taxon>Actinomycetota</taxon>
        <taxon>Actinomycetes</taxon>
        <taxon>Propionibacteriales</taxon>
        <taxon>Nocardioidaceae</taxon>
        <taxon>Aeromicrobium</taxon>
    </lineage>
</organism>
<dbReference type="InterPro" id="IPR009081">
    <property type="entry name" value="PP-bd_ACP"/>
</dbReference>
<sequence length="82" mass="9014">MATREELVTELRELILGELIPLDPEELKDDSPLVDDVLDSLGIAEVAVFVEEHIGRPLAAEEETRATFASVDSVVDFIVKHG</sequence>
<dbReference type="SUPFAM" id="SSF47336">
    <property type="entry name" value="ACP-like"/>
    <property type="match status" value="1"/>
</dbReference>
<dbReference type="InterPro" id="IPR036736">
    <property type="entry name" value="ACP-like_sf"/>
</dbReference>